<protein>
    <submittedName>
        <fullName evidence="10">Sulfate/molybdate ABC transporter ATP-binding protein</fullName>
    </submittedName>
</protein>
<name>A0ABW3Q736_9BACT</name>
<dbReference type="CDD" id="cd03259">
    <property type="entry name" value="ABC_Carb_Solutes_like"/>
    <property type="match status" value="1"/>
</dbReference>
<sequence length="291" mass="32013">MGDILMPTIRLHARMNLLFASGPAPLDVDFTLKAGSLTGLYGPSGSGKTTLLRILAGLTGPETGIIQVGDQIWLDTSRRINVPTQQRNVGMVFQDAALFPNMTVRENVQYAAENRRDPIVDELLELAGLMNLAGRKPASLSGGQRQRVALIRALARRPRMLLLDEPFSALDVETREQLLAELVRLHQRFGTTTVLVSHHQEEIQRVADQVIRLEQGKAYLVEPALSARKKDPLSVHGVITALRTEAGLAQIQIQVGNERITLEVPLNTSEWQPGQPVMVSITSAAQVRKMD</sequence>
<dbReference type="InterPro" id="IPR015853">
    <property type="entry name" value="ABC_transpr_FbpC"/>
</dbReference>
<dbReference type="InterPro" id="IPR027417">
    <property type="entry name" value="P-loop_NTPase"/>
</dbReference>
<keyword evidence="2" id="KW-1003">Cell membrane</keyword>
<keyword evidence="4" id="KW-0547">Nucleotide-binding</keyword>
<dbReference type="SUPFAM" id="SSF52540">
    <property type="entry name" value="P-loop containing nucleoside triphosphate hydrolases"/>
    <property type="match status" value="1"/>
</dbReference>
<reference evidence="11" key="1">
    <citation type="journal article" date="2019" name="Int. J. Syst. Evol. Microbiol.">
        <title>The Global Catalogue of Microorganisms (GCM) 10K type strain sequencing project: providing services to taxonomists for standard genome sequencing and annotation.</title>
        <authorList>
            <consortium name="The Broad Institute Genomics Platform"/>
            <consortium name="The Broad Institute Genome Sequencing Center for Infectious Disease"/>
            <person name="Wu L."/>
            <person name="Ma J."/>
        </authorList>
    </citation>
    <scope>NUCLEOTIDE SEQUENCE [LARGE SCALE GENOMIC DNA]</scope>
    <source>
        <strain evidence="11">CCUG 55608</strain>
    </source>
</reference>
<keyword evidence="1" id="KW-0813">Transport</keyword>
<dbReference type="PANTHER" id="PTHR42781">
    <property type="entry name" value="SPERMIDINE/PUTRESCINE IMPORT ATP-BINDING PROTEIN POTA"/>
    <property type="match status" value="1"/>
</dbReference>
<evidence type="ECO:0000259" key="9">
    <source>
        <dbReference type="PROSITE" id="PS50893"/>
    </source>
</evidence>
<evidence type="ECO:0000256" key="8">
    <source>
        <dbReference type="ARBA" id="ARBA00023136"/>
    </source>
</evidence>
<evidence type="ECO:0000256" key="4">
    <source>
        <dbReference type="ARBA" id="ARBA00022741"/>
    </source>
</evidence>
<dbReference type="Pfam" id="PF00005">
    <property type="entry name" value="ABC_tran"/>
    <property type="match status" value="1"/>
</dbReference>
<organism evidence="10 11">
    <name type="scientific">Larkinella insperata</name>
    <dbReference type="NCBI Taxonomy" id="332158"/>
    <lineage>
        <taxon>Bacteria</taxon>
        <taxon>Pseudomonadati</taxon>
        <taxon>Bacteroidota</taxon>
        <taxon>Cytophagia</taxon>
        <taxon>Cytophagales</taxon>
        <taxon>Spirosomataceae</taxon>
        <taxon>Larkinella</taxon>
    </lineage>
</organism>
<proteinExistence type="predicted"/>
<dbReference type="GO" id="GO:0005524">
    <property type="term" value="F:ATP binding"/>
    <property type="evidence" value="ECO:0007669"/>
    <property type="project" value="UniProtKB-KW"/>
</dbReference>
<dbReference type="InterPro" id="IPR003593">
    <property type="entry name" value="AAA+_ATPase"/>
</dbReference>
<keyword evidence="11" id="KW-1185">Reference proteome</keyword>
<evidence type="ECO:0000313" key="10">
    <source>
        <dbReference type="EMBL" id="MFD1140400.1"/>
    </source>
</evidence>
<keyword evidence="5 10" id="KW-0067">ATP-binding</keyword>
<comment type="caution">
    <text evidence="10">The sequence shown here is derived from an EMBL/GenBank/DDBJ whole genome shotgun (WGS) entry which is preliminary data.</text>
</comment>
<keyword evidence="8" id="KW-0472">Membrane</keyword>
<keyword evidence="6" id="KW-0408">Iron</keyword>
<dbReference type="InterPro" id="IPR050093">
    <property type="entry name" value="ABC_SmlMolc_Importer"/>
</dbReference>
<dbReference type="InterPro" id="IPR017871">
    <property type="entry name" value="ABC_transporter-like_CS"/>
</dbReference>
<dbReference type="PANTHER" id="PTHR42781:SF4">
    <property type="entry name" value="SPERMIDINE_PUTRESCINE IMPORT ATP-BINDING PROTEIN POTA"/>
    <property type="match status" value="1"/>
</dbReference>
<dbReference type="Proteomes" id="UP001597116">
    <property type="component" value="Unassembled WGS sequence"/>
</dbReference>
<evidence type="ECO:0000256" key="1">
    <source>
        <dbReference type="ARBA" id="ARBA00022448"/>
    </source>
</evidence>
<gene>
    <name evidence="10" type="ORF">ACFQ4C_04740</name>
</gene>
<dbReference type="PROSITE" id="PS00211">
    <property type="entry name" value="ABC_TRANSPORTER_1"/>
    <property type="match status" value="1"/>
</dbReference>
<evidence type="ECO:0000256" key="3">
    <source>
        <dbReference type="ARBA" id="ARBA00022496"/>
    </source>
</evidence>
<evidence type="ECO:0000256" key="2">
    <source>
        <dbReference type="ARBA" id="ARBA00022475"/>
    </source>
</evidence>
<dbReference type="RefSeq" id="WP_265989521.1">
    <property type="nucleotide sequence ID" value="NZ_CP110973.1"/>
</dbReference>
<keyword evidence="3" id="KW-0410">Iron transport</keyword>
<keyword evidence="7" id="KW-0406">Ion transport</keyword>
<dbReference type="InterPro" id="IPR003439">
    <property type="entry name" value="ABC_transporter-like_ATP-bd"/>
</dbReference>
<dbReference type="EMBL" id="JBHTLP010000002">
    <property type="protein sequence ID" value="MFD1140400.1"/>
    <property type="molecule type" value="Genomic_DNA"/>
</dbReference>
<evidence type="ECO:0000313" key="11">
    <source>
        <dbReference type="Proteomes" id="UP001597116"/>
    </source>
</evidence>
<accession>A0ABW3Q736</accession>
<dbReference type="PROSITE" id="PS50893">
    <property type="entry name" value="ABC_TRANSPORTER_2"/>
    <property type="match status" value="1"/>
</dbReference>
<dbReference type="Gene3D" id="3.40.50.300">
    <property type="entry name" value="P-loop containing nucleotide triphosphate hydrolases"/>
    <property type="match status" value="1"/>
</dbReference>
<dbReference type="SMART" id="SM00382">
    <property type="entry name" value="AAA"/>
    <property type="match status" value="1"/>
</dbReference>
<evidence type="ECO:0000256" key="5">
    <source>
        <dbReference type="ARBA" id="ARBA00022840"/>
    </source>
</evidence>
<feature type="domain" description="ABC transporter" evidence="9">
    <location>
        <begin position="9"/>
        <end position="240"/>
    </location>
</feature>
<evidence type="ECO:0000256" key="6">
    <source>
        <dbReference type="ARBA" id="ARBA00023004"/>
    </source>
</evidence>
<evidence type="ECO:0000256" key="7">
    <source>
        <dbReference type="ARBA" id="ARBA00023065"/>
    </source>
</evidence>